<dbReference type="InterPro" id="IPR014710">
    <property type="entry name" value="RmlC-like_jellyroll"/>
</dbReference>
<comment type="caution">
    <text evidence="2">The sequence shown here is derived from an EMBL/GenBank/DDBJ whole genome shotgun (WGS) entry which is preliminary data.</text>
</comment>
<dbReference type="Proteomes" id="UP000334990">
    <property type="component" value="Unassembled WGS sequence"/>
</dbReference>
<dbReference type="OrthoDB" id="9798288at2"/>
<dbReference type="SUPFAM" id="SSF51182">
    <property type="entry name" value="RmlC-like cupins"/>
    <property type="match status" value="1"/>
</dbReference>
<dbReference type="InterPro" id="IPR039935">
    <property type="entry name" value="YML079W-like"/>
</dbReference>
<organism evidence="2 3">
    <name type="scientific">Acrocarpospora corrugata</name>
    <dbReference type="NCBI Taxonomy" id="35763"/>
    <lineage>
        <taxon>Bacteria</taxon>
        <taxon>Bacillati</taxon>
        <taxon>Actinomycetota</taxon>
        <taxon>Actinomycetes</taxon>
        <taxon>Streptosporangiales</taxon>
        <taxon>Streptosporangiaceae</taxon>
        <taxon>Acrocarpospora</taxon>
    </lineage>
</organism>
<dbReference type="PANTHER" id="PTHR33387:SF3">
    <property type="entry name" value="DUF985 DOMAIN-CONTAINING PROTEIN"/>
    <property type="match status" value="1"/>
</dbReference>
<gene>
    <name evidence="2" type="ORF">Acor_77110</name>
</gene>
<dbReference type="Gene3D" id="2.60.120.10">
    <property type="entry name" value="Jelly Rolls"/>
    <property type="match status" value="1"/>
</dbReference>
<sequence>MTIPARPHLAELLDLQPHPEGGWYRRTWTSGQRADTAAPRQSASAVYYLLSEGEESAWHRVASDELWLYHHGAPLTLRLGGAADRPDDHAPPHLLGADLAAGQRPQILVPAGTWQTARPERGSTLVTCVVSPEFHFDDFQLLTD</sequence>
<evidence type="ECO:0000259" key="1">
    <source>
        <dbReference type="Pfam" id="PF06172"/>
    </source>
</evidence>
<protein>
    <submittedName>
        <fullName evidence="2">Cupin</fullName>
    </submittedName>
</protein>
<dbReference type="Pfam" id="PF06172">
    <property type="entry name" value="Cupin_5"/>
    <property type="match status" value="1"/>
</dbReference>
<accession>A0A5M3WET3</accession>
<dbReference type="InterPro" id="IPR011051">
    <property type="entry name" value="RmlC_Cupin_sf"/>
</dbReference>
<dbReference type="PANTHER" id="PTHR33387">
    <property type="entry name" value="RMLC-LIKE JELLY ROLL FOLD PROTEIN"/>
    <property type="match status" value="1"/>
</dbReference>
<dbReference type="AlphaFoldDB" id="A0A5M3WET3"/>
<proteinExistence type="predicted"/>
<dbReference type="EMBL" id="BLAD01000107">
    <property type="protein sequence ID" value="GES05643.1"/>
    <property type="molecule type" value="Genomic_DNA"/>
</dbReference>
<evidence type="ECO:0000313" key="2">
    <source>
        <dbReference type="EMBL" id="GES05643.1"/>
    </source>
</evidence>
<name>A0A5M3WET3_9ACTN</name>
<dbReference type="RefSeq" id="WP_155341622.1">
    <property type="nucleotide sequence ID" value="NZ_BAAABN010000035.1"/>
</dbReference>
<dbReference type="InterPro" id="IPR009327">
    <property type="entry name" value="Cupin_DUF985"/>
</dbReference>
<keyword evidence="3" id="KW-1185">Reference proteome</keyword>
<evidence type="ECO:0000313" key="3">
    <source>
        <dbReference type="Proteomes" id="UP000334990"/>
    </source>
</evidence>
<feature type="domain" description="DUF985" evidence="1">
    <location>
        <begin position="9"/>
        <end position="142"/>
    </location>
</feature>
<reference evidence="2 3" key="1">
    <citation type="submission" date="2019-10" db="EMBL/GenBank/DDBJ databases">
        <title>Whole genome shotgun sequence of Acrocarpospora corrugata NBRC 13972.</title>
        <authorList>
            <person name="Ichikawa N."/>
            <person name="Kimura A."/>
            <person name="Kitahashi Y."/>
            <person name="Komaki H."/>
            <person name="Oguchi A."/>
        </authorList>
    </citation>
    <scope>NUCLEOTIDE SEQUENCE [LARGE SCALE GENOMIC DNA]</scope>
    <source>
        <strain evidence="2 3">NBRC 13972</strain>
    </source>
</reference>
<dbReference type="CDD" id="cd06121">
    <property type="entry name" value="cupin_YML079wp"/>
    <property type="match status" value="1"/>
</dbReference>